<feature type="compositionally biased region" description="Basic and acidic residues" evidence="1">
    <location>
        <begin position="137"/>
        <end position="147"/>
    </location>
</feature>
<feature type="compositionally biased region" description="Gly residues" evidence="1">
    <location>
        <begin position="93"/>
        <end position="102"/>
    </location>
</feature>
<gene>
    <name evidence="2" type="ORF">SETIT_7G023300v2</name>
</gene>
<accession>A0A368RT15</accession>
<organism evidence="2">
    <name type="scientific">Setaria italica</name>
    <name type="common">Foxtail millet</name>
    <name type="synonym">Panicum italicum</name>
    <dbReference type="NCBI Taxonomy" id="4555"/>
    <lineage>
        <taxon>Eukaryota</taxon>
        <taxon>Viridiplantae</taxon>
        <taxon>Streptophyta</taxon>
        <taxon>Embryophyta</taxon>
        <taxon>Tracheophyta</taxon>
        <taxon>Spermatophyta</taxon>
        <taxon>Magnoliopsida</taxon>
        <taxon>Liliopsida</taxon>
        <taxon>Poales</taxon>
        <taxon>Poaceae</taxon>
        <taxon>PACMAD clade</taxon>
        <taxon>Panicoideae</taxon>
        <taxon>Panicodae</taxon>
        <taxon>Paniceae</taxon>
        <taxon>Cenchrinae</taxon>
        <taxon>Setaria</taxon>
    </lineage>
</organism>
<protein>
    <submittedName>
        <fullName evidence="2">Uncharacterized protein</fullName>
    </submittedName>
</protein>
<name>A0A368RT15_SETIT</name>
<reference evidence="2" key="1">
    <citation type="journal article" date="2012" name="Nat. Biotechnol.">
        <title>Reference genome sequence of the model plant Setaria.</title>
        <authorList>
            <person name="Bennetzen J.L."/>
            <person name="Schmutz J."/>
            <person name="Wang H."/>
            <person name="Percifield R."/>
            <person name="Hawkins J."/>
            <person name="Pontaroli A.C."/>
            <person name="Estep M."/>
            <person name="Feng L."/>
            <person name="Vaughn J.N."/>
            <person name="Grimwood J."/>
            <person name="Jenkins J."/>
            <person name="Barry K."/>
            <person name="Lindquist E."/>
            <person name="Hellsten U."/>
            <person name="Deshpande S."/>
            <person name="Wang X."/>
            <person name="Wu X."/>
            <person name="Mitros T."/>
            <person name="Triplett J."/>
            <person name="Yang X."/>
            <person name="Ye C.Y."/>
            <person name="Mauro-Herrera M."/>
            <person name="Wang L."/>
            <person name="Li P."/>
            <person name="Sharma M."/>
            <person name="Sharma R."/>
            <person name="Ronald P.C."/>
            <person name="Panaud O."/>
            <person name="Kellogg E.A."/>
            <person name="Brutnell T.P."/>
            <person name="Doust A.N."/>
            <person name="Tuskan G.A."/>
            <person name="Rokhsar D."/>
            <person name="Devos K.M."/>
        </authorList>
    </citation>
    <scope>NUCLEOTIDE SEQUENCE [LARGE SCALE GENOMIC DNA]</scope>
    <source>
        <strain evidence="2">Yugu1</strain>
    </source>
</reference>
<evidence type="ECO:0000313" key="2">
    <source>
        <dbReference type="EMBL" id="RCV32690.1"/>
    </source>
</evidence>
<sequence length="156" mass="16726">MEAIHPVETFLEEGDFHIISNHDEHGILPAAEAAVREEALLGEGAQRREPARRPAHGRRGGRGAQGLLRRVRRRGGEAVRCADELPPPAGVPGADGAGGGGVRLQPGRRDPNPLPGGRFPGHGRRARGPAPVAAAEYDERRQDERDGQGSVDRWVL</sequence>
<feature type="compositionally biased region" description="Basic and acidic residues" evidence="1">
    <location>
        <begin position="74"/>
        <end position="83"/>
    </location>
</feature>
<feature type="compositionally biased region" description="Basic and acidic residues" evidence="1">
    <location>
        <begin position="41"/>
        <end position="52"/>
    </location>
</feature>
<dbReference type="EMBL" id="CM003534">
    <property type="protein sequence ID" value="RCV32690.1"/>
    <property type="molecule type" value="Genomic_DNA"/>
</dbReference>
<evidence type="ECO:0000256" key="1">
    <source>
        <dbReference type="SAM" id="MobiDB-lite"/>
    </source>
</evidence>
<dbReference type="AlphaFoldDB" id="A0A368RT15"/>
<proteinExistence type="predicted"/>
<feature type="region of interest" description="Disordered" evidence="1">
    <location>
        <begin position="41"/>
        <end position="156"/>
    </location>
</feature>
<reference evidence="2" key="2">
    <citation type="submission" date="2015-07" db="EMBL/GenBank/DDBJ databases">
        <authorList>
            <person name="Noorani M."/>
        </authorList>
    </citation>
    <scope>NUCLEOTIDE SEQUENCE</scope>
    <source>
        <strain evidence="2">Yugu1</strain>
    </source>
</reference>